<organism evidence="2 3">
    <name type="scientific">Pseudomonas neustonica</name>
    <dbReference type="NCBI Taxonomy" id="2487346"/>
    <lineage>
        <taxon>Bacteria</taxon>
        <taxon>Pseudomonadati</taxon>
        <taxon>Pseudomonadota</taxon>
        <taxon>Gammaproteobacteria</taxon>
        <taxon>Pseudomonadales</taxon>
        <taxon>Pseudomonadaceae</taxon>
        <taxon>Pseudomonas</taxon>
    </lineage>
</organism>
<keyword evidence="3" id="KW-1185">Reference proteome</keyword>
<accession>A0ABX9XJW6</accession>
<evidence type="ECO:0000259" key="1">
    <source>
        <dbReference type="Pfam" id="PF12697"/>
    </source>
</evidence>
<sequence length="248" mass="26654">MPKSPTFVLIHGAWAGSWVWDSLRTLLEDQGHAVIAPDMPGNPMHPAAAAQLTMQGCIAHLQSCCAEVSGPLLVVGHSGGGVIATQLAETLAERVLGVAYIAGMMLPSGLGFAELADEAQKQHPEAAGIWPHLQWSDDRQSSTVPPQAVCEVFLQDLPREQAMAAAQRFCAQPEGTRALVAEWTAERFGRLPRLYIEATQDRSVVLPVQRRMQQLMPGAEVVSLETGHVPQVVATDAVADALLNFAKR</sequence>
<proteinExistence type="predicted"/>
<dbReference type="EMBL" id="RKKU01000005">
    <property type="protein sequence ID" value="ROZ86439.1"/>
    <property type="molecule type" value="Genomic_DNA"/>
</dbReference>
<dbReference type="InterPro" id="IPR000073">
    <property type="entry name" value="AB_hydrolase_1"/>
</dbReference>
<dbReference type="Pfam" id="PF12697">
    <property type="entry name" value="Abhydrolase_6"/>
    <property type="match status" value="1"/>
</dbReference>
<dbReference type="PANTHER" id="PTHR37017:SF11">
    <property type="entry name" value="ESTERASE_LIPASE_THIOESTERASE DOMAIN-CONTAINING PROTEIN"/>
    <property type="match status" value="1"/>
</dbReference>
<reference evidence="2 3" key="1">
    <citation type="submission" date="2018-11" db="EMBL/GenBank/DDBJ databases">
        <authorList>
            <person name="Jang G.I."/>
            <person name="Hwang C.Y."/>
        </authorList>
    </citation>
    <scope>NUCLEOTIDE SEQUENCE [LARGE SCALE GENOMIC DNA]</scope>
    <source>
        <strain evidence="2 3">SSM26</strain>
    </source>
</reference>
<dbReference type="Proteomes" id="UP000275199">
    <property type="component" value="Unassembled WGS sequence"/>
</dbReference>
<protein>
    <submittedName>
        <fullName evidence="2">Alpha/beta hydrolase</fullName>
    </submittedName>
</protein>
<feature type="domain" description="AB hydrolase-1" evidence="1">
    <location>
        <begin position="7"/>
        <end position="241"/>
    </location>
</feature>
<evidence type="ECO:0000313" key="3">
    <source>
        <dbReference type="Proteomes" id="UP000275199"/>
    </source>
</evidence>
<name>A0ABX9XJW6_9PSED</name>
<dbReference type="SUPFAM" id="SSF53474">
    <property type="entry name" value="alpha/beta-Hydrolases"/>
    <property type="match status" value="1"/>
</dbReference>
<comment type="caution">
    <text evidence="2">The sequence shown here is derived from an EMBL/GenBank/DDBJ whole genome shotgun (WGS) entry which is preliminary data.</text>
</comment>
<dbReference type="InterPro" id="IPR052897">
    <property type="entry name" value="Sec-Metab_Biosynth_Hydrolase"/>
</dbReference>
<evidence type="ECO:0000313" key="2">
    <source>
        <dbReference type="EMBL" id="ROZ86439.1"/>
    </source>
</evidence>
<dbReference type="GO" id="GO:0016787">
    <property type="term" value="F:hydrolase activity"/>
    <property type="evidence" value="ECO:0007669"/>
    <property type="project" value="UniProtKB-KW"/>
</dbReference>
<dbReference type="InterPro" id="IPR029058">
    <property type="entry name" value="AB_hydrolase_fold"/>
</dbReference>
<dbReference type="Gene3D" id="3.40.50.1820">
    <property type="entry name" value="alpha/beta hydrolase"/>
    <property type="match status" value="1"/>
</dbReference>
<dbReference type="RefSeq" id="WP_123888874.1">
    <property type="nucleotide sequence ID" value="NZ_RKKU01000005.1"/>
</dbReference>
<keyword evidence="2" id="KW-0378">Hydrolase</keyword>
<dbReference type="PANTHER" id="PTHR37017">
    <property type="entry name" value="AB HYDROLASE-1 DOMAIN-CONTAINING PROTEIN-RELATED"/>
    <property type="match status" value="1"/>
</dbReference>
<gene>
    <name evidence="2" type="ORF">EF096_06815</name>
</gene>